<sequence>MVEERTGYPDGKERYCRRLGHSVPFRYCRLTADGTPCSSIRECWVGDPGVRELAAELAESLPGSSAPPKSAQLYELIRRAREVRSGTAE</sequence>
<organism evidence="1 2">
    <name type="scientific">Marispirochaeta aestuarii</name>
    <dbReference type="NCBI Taxonomy" id="1963862"/>
    <lineage>
        <taxon>Bacteria</taxon>
        <taxon>Pseudomonadati</taxon>
        <taxon>Spirochaetota</taxon>
        <taxon>Spirochaetia</taxon>
        <taxon>Spirochaetales</taxon>
        <taxon>Spirochaetaceae</taxon>
        <taxon>Marispirochaeta</taxon>
    </lineage>
</organism>
<dbReference type="RefSeq" id="WP_083052847.1">
    <property type="nucleotide sequence ID" value="NZ_CAXXQO010000003.1"/>
</dbReference>
<evidence type="ECO:0000313" key="1">
    <source>
        <dbReference type="EMBL" id="ORC30737.1"/>
    </source>
</evidence>
<accession>A0A1Y1RTM7</accession>
<gene>
    <name evidence="1" type="ORF">B4O97_17690</name>
</gene>
<dbReference type="Proteomes" id="UP000192343">
    <property type="component" value="Unassembled WGS sequence"/>
</dbReference>
<keyword evidence="2" id="KW-1185">Reference proteome</keyword>
<comment type="caution">
    <text evidence="1">The sequence shown here is derived from an EMBL/GenBank/DDBJ whole genome shotgun (WGS) entry which is preliminary data.</text>
</comment>
<dbReference type="AlphaFoldDB" id="A0A1Y1RTM7"/>
<evidence type="ECO:0000313" key="2">
    <source>
        <dbReference type="Proteomes" id="UP000192343"/>
    </source>
</evidence>
<dbReference type="OrthoDB" id="5421967at2"/>
<proteinExistence type="predicted"/>
<reference evidence="1 2" key="1">
    <citation type="submission" date="2017-03" db="EMBL/GenBank/DDBJ databases">
        <title>Draft Genome sequence of Marispirochaeta sp. strain JC444.</title>
        <authorList>
            <person name="Shivani Y."/>
            <person name="Subhash Y."/>
            <person name="Sasikala C."/>
            <person name="Ramana C."/>
        </authorList>
    </citation>
    <scope>NUCLEOTIDE SEQUENCE [LARGE SCALE GENOMIC DNA]</scope>
    <source>
        <strain evidence="1 2">JC444</strain>
    </source>
</reference>
<name>A0A1Y1RTM7_9SPIO</name>
<dbReference type="EMBL" id="MWQY01000028">
    <property type="protein sequence ID" value="ORC30737.1"/>
    <property type="molecule type" value="Genomic_DNA"/>
</dbReference>
<protein>
    <submittedName>
        <fullName evidence="1">Uncharacterized protein</fullName>
    </submittedName>
</protein>
<dbReference type="STRING" id="1963862.B4O97_17690"/>